<proteinExistence type="predicted"/>
<dbReference type="RefSeq" id="WP_341843337.1">
    <property type="nucleotide sequence ID" value="NZ_CP149792.1"/>
</dbReference>
<organism evidence="1 2">
    <name type="scientific">Chitinophaga caseinilytica</name>
    <dbReference type="NCBI Taxonomy" id="2267521"/>
    <lineage>
        <taxon>Bacteria</taxon>
        <taxon>Pseudomonadati</taxon>
        <taxon>Bacteroidota</taxon>
        <taxon>Chitinophagia</taxon>
        <taxon>Chitinophagales</taxon>
        <taxon>Chitinophagaceae</taxon>
        <taxon>Chitinophaga</taxon>
    </lineage>
</organism>
<accession>A0ABZ2Z9C8</accession>
<evidence type="ECO:0000313" key="2">
    <source>
        <dbReference type="Proteomes" id="UP001449657"/>
    </source>
</evidence>
<dbReference type="Proteomes" id="UP001449657">
    <property type="component" value="Chromosome"/>
</dbReference>
<sequence length="140" mass="14863">MAAFAVFTSESSAIQPAKTKVPAPRFSCSFTQTNFSLSLTGNPATSYTYTMINFAAHYFATNPYTQAQWETGVAIGTITGCTSSTRVRGTKVQADGRLMECTISTSGTVVIRWLSGPPMPSSGPTGSYAVEFANVPMSAY</sequence>
<protein>
    <recommendedName>
        <fullName evidence="3">Ig-like domain-containing protein</fullName>
    </recommendedName>
</protein>
<name>A0ABZ2Z9C8_9BACT</name>
<keyword evidence="2" id="KW-1185">Reference proteome</keyword>
<dbReference type="EMBL" id="CP150096">
    <property type="protein sequence ID" value="WZN48752.1"/>
    <property type="molecule type" value="Genomic_DNA"/>
</dbReference>
<reference evidence="1 2" key="1">
    <citation type="submission" date="2024-03" db="EMBL/GenBank/DDBJ databases">
        <title>Chitinophaga caseinilytica sp. nov., a casein hydrolysing bacterium isolated from forest soil.</title>
        <authorList>
            <person name="Lee D.S."/>
            <person name="Han D.M."/>
            <person name="Baek J.H."/>
            <person name="Choi D.G."/>
            <person name="Jeon J.H."/>
            <person name="Jeon C.O."/>
        </authorList>
    </citation>
    <scope>NUCLEOTIDE SEQUENCE [LARGE SCALE GENOMIC DNA]</scope>
    <source>
        <strain evidence="1 2">KACC 19118</strain>
    </source>
</reference>
<gene>
    <name evidence="1" type="ORF">WJU22_11275</name>
</gene>
<evidence type="ECO:0000313" key="1">
    <source>
        <dbReference type="EMBL" id="WZN48752.1"/>
    </source>
</evidence>
<evidence type="ECO:0008006" key="3">
    <source>
        <dbReference type="Google" id="ProtNLM"/>
    </source>
</evidence>